<keyword evidence="1" id="KW-1133">Transmembrane helix</keyword>
<feature type="transmembrane region" description="Helical" evidence="1">
    <location>
        <begin position="389"/>
        <end position="406"/>
    </location>
</feature>
<protein>
    <submittedName>
        <fullName evidence="2">TPR repeat-containing protein</fullName>
    </submittedName>
</protein>
<feature type="transmembrane region" description="Helical" evidence="1">
    <location>
        <begin position="276"/>
        <end position="294"/>
    </location>
</feature>
<evidence type="ECO:0000256" key="1">
    <source>
        <dbReference type="SAM" id="Phobius"/>
    </source>
</evidence>
<sequence>MENILKSRWFSPAFLLVMAVSVVIVYSGTFSAGFHFDDIPLIVENNALRDLNNFFDLLTGQRGVTMATFVLNYAVGGLDVTGYHIVNTAIHIINAGLAYLLLTATLAKSGFTTERSRKIAAVAALFFALHPIQTQSVTYIVQRMESLSALFYLAALLAFVKAAGLNAKSGRIALYGSVVVFYILGFYSKEVAVTLPAVIFLYDLFFVSSMRLKGLASRWPLYLALVVLLVYFIVSTVVPAGGFGDLSEELARSSAPISAGFGVAGISVYEYLLTEFNVIIYYIALLFVPVNQNLDYDFPISSGLFQTPVVRDGAVLNIPITMPVVSLVIILIIIGGGVWLLLRSRVASAGTDKGAGGRARVAAFFIFWFFILLSPTSSFIPILDVIFEHRLYLASLGFFTLVALFIDRVFAGRGEGLSG</sequence>
<feature type="transmembrane region" description="Helical" evidence="1">
    <location>
        <begin position="362"/>
        <end position="383"/>
    </location>
</feature>
<keyword evidence="1" id="KW-0472">Membrane</keyword>
<dbReference type="PANTHER" id="PTHR44395:SF1">
    <property type="entry name" value="PROTEIN O-MANNOSYL-TRANSFERASE TMTC3"/>
    <property type="match status" value="1"/>
</dbReference>
<feature type="transmembrane region" description="Helical" evidence="1">
    <location>
        <begin position="12"/>
        <end position="36"/>
    </location>
</feature>
<feature type="transmembrane region" description="Helical" evidence="1">
    <location>
        <begin position="314"/>
        <end position="342"/>
    </location>
</feature>
<accession>A0A3B0QSN8</accession>
<dbReference type="GO" id="GO:0005783">
    <property type="term" value="C:endoplasmic reticulum"/>
    <property type="evidence" value="ECO:0007669"/>
    <property type="project" value="TreeGrafter"/>
</dbReference>
<dbReference type="EMBL" id="UOEA01000028">
    <property type="protein sequence ID" value="VAV82757.1"/>
    <property type="molecule type" value="Genomic_DNA"/>
</dbReference>
<dbReference type="GO" id="GO:0035269">
    <property type="term" value="P:protein O-linked glycosylation via mannose"/>
    <property type="evidence" value="ECO:0007669"/>
    <property type="project" value="TreeGrafter"/>
</dbReference>
<proteinExistence type="predicted"/>
<name>A0A3B0QSN8_9ZZZZ</name>
<feature type="transmembrane region" description="Helical" evidence="1">
    <location>
        <begin position="119"/>
        <end position="141"/>
    </location>
</feature>
<feature type="transmembrane region" description="Helical" evidence="1">
    <location>
        <begin position="88"/>
        <end position="107"/>
    </location>
</feature>
<dbReference type="PANTHER" id="PTHR44395">
    <property type="match status" value="1"/>
</dbReference>
<dbReference type="AlphaFoldDB" id="A0A3B0QSN8"/>
<dbReference type="GO" id="GO:0000030">
    <property type="term" value="F:mannosyltransferase activity"/>
    <property type="evidence" value="ECO:0007669"/>
    <property type="project" value="TreeGrafter"/>
</dbReference>
<organism evidence="2">
    <name type="scientific">hydrothermal vent metagenome</name>
    <dbReference type="NCBI Taxonomy" id="652676"/>
    <lineage>
        <taxon>unclassified sequences</taxon>
        <taxon>metagenomes</taxon>
        <taxon>ecological metagenomes</taxon>
    </lineage>
</organism>
<evidence type="ECO:0000313" key="2">
    <source>
        <dbReference type="EMBL" id="VAV82757.1"/>
    </source>
</evidence>
<reference evidence="2" key="1">
    <citation type="submission" date="2018-06" db="EMBL/GenBank/DDBJ databases">
        <authorList>
            <person name="Zhirakovskaya E."/>
        </authorList>
    </citation>
    <scope>NUCLEOTIDE SEQUENCE</scope>
</reference>
<feature type="transmembrane region" description="Helical" evidence="1">
    <location>
        <begin position="219"/>
        <end position="238"/>
    </location>
</feature>
<keyword evidence="1" id="KW-0812">Transmembrane</keyword>
<gene>
    <name evidence="2" type="ORF">MNBD_DELTA01-1754</name>
</gene>
<feature type="transmembrane region" description="Helical" evidence="1">
    <location>
        <begin position="147"/>
        <end position="165"/>
    </location>
</feature>